<keyword evidence="2" id="KW-1185">Reference proteome</keyword>
<proteinExistence type="predicted"/>
<organism evidence="1 2">
    <name type="scientific">Dioscorea alata</name>
    <name type="common">Purple yam</name>
    <dbReference type="NCBI Taxonomy" id="55571"/>
    <lineage>
        <taxon>Eukaryota</taxon>
        <taxon>Viridiplantae</taxon>
        <taxon>Streptophyta</taxon>
        <taxon>Embryophyta</taxon>
        <taxon>Tracheophyta</taxon>
        <taxon>Spermatophyta</taxon>
        <taxon>Magnoliopsida</taxon>
        <taxon>Liliopsida</taxon>
        <taxon>Dioscoreales</taxon>
        <taxon>Dioscoreaceae</taxon>
        <taxon>Dioscorea</taxon>
    </lineage>
</organism>
<comment type="caution">
    <text evidence="1">The sequence shown here is derived from an EMBL/GenBank/DDBJ whole genome shotgun (WGS) entry which is preliminary data.</text>
</comment>
<evidence type="ECO:0000313" key="2">
    <source>
        <dbReference type="Proteomes" id="UP000827976"/>
    </source>
</evidence>
<accession>A0ACB7VYE5</accession>
<gene>
    <name evidence="1" type="ORF">IHE45_06G075500</name>
</gene>
<name>A0ACB7VYE5_DIOAL</name>
<sequence length="387" mass="41564">MGNNKSMKSIRCKAAVIRGAGEPLQIEEVEVAIPSFGEVRIKIICSSLCHSDITFSRLKDFPGVYPRILGHEAFGVVESVGEGVDEFKVGDSVVPVFLAQCRDCVDCRESQSNLCSKFKFGPEPGMPRDGTTRFTCSDGSPIHHTIFVSSFVEYTVVDAVHLVKVDSRVPPQIACLLSCGVSTGISAAWKVAGVGPGSGVAIFGLGAVGLAVAEGARLRGATKIIGVDLNPAKFETGKKFGLTDFINPNEIGGRPVHEVIKEMTGGSGADYCFECIGLASLMSEAFKSSRQGWGKTVILGVEMHGSPLAIDARELLYGKSIIGSVFGGTKPKEDIPILAKKYLDKELNLEDFITHEVNFQDINKAFDLLLQGKSLRCTIWMDNKKGL</sequence>
<dbReference type="Proteomes" id="UP000827976">
    <property type="component" value="Chromosome 6"/>
</dbReference>
<dbReference type="EC" id="1.1.1.1" evidence="1"/>
<dbReference type="EMBL" id="CM037016">
    <property type="protein sequence ID" value="KAH7679699.1"/>
    <property type="molecule type" value="Genomic_DNA"/>
</dbReference>
<protein>
    <submittedName>
        <fullName evidence="1">S-(Hydroxymethyl)glutathione dehydrogenase / alcohol dehydrogenase protein</fullName>
        <ecNumber evidence="1">1.1.1.1</ecNumber>
    </submittedName>
</protein>
<evidence type="ECO:0000313" key="1">
    <source>
        <dbReference type="EMBL" id="KAH7679699.1"/>
    </source>
</evidence>
<keyword evidence="1" id="KW-0560">Oxidoreductase</keyword>
<reference evidence="2" key="1">
    <citation type="journal article" date="2022" name="Nat. Commun.">
        <title>Chromosome evolution and the genetic basis of agronomically important traits in greater yam.</title>
        <authorList>
            <person name="Bredeson J.V."/>
            <person name="Lyons J.B."/>
            <person name="Oniyinde I.O."/>
            <person name="Okereke N.R."/>
            <person name="Kolade O."/>
            <person name="Nnabue I."/>
            <person name="Nwadili C.O."/>
            <person name="Hribova E."/>
            <person name="Parker M."/>
            <person name="Nwogha J."/>
            <person name="Shu S."/>
            <person name="Carlson J."/>
            <person name="Kariba R."/>
            <person name="Muthemba S."/>
            <person name="Knop K."/>
            <person name="Barton G.J."/>
            <person name="Sherwood A.V."/>
            <person name="Lopez-Montes A."/>
            <person name="Asiedu R."/>
            <person name="Jamnadass R."/>
            <person name="Muchugi A."/>
            <person name="Goodstein D."/>
            <person name="Egesi C.N."/>
            <person name="Featherston J."/>
            <person name="Asfaw A."/>
            <person name="Simpson G.G."/>
            <person name="Dolezel J."/>
            <person name="Hendre P.S."/>
            <person name="Van Deynze A."/>
            <person name="Kumar P.L."/>
            <person name="Obidiegwu J.E."/>
            <person name="Bhattacharjee R."/>
            <person name="Rokhsar D.S."/>
        </authorList>
    </citation>
    <scope>NUCLEOTIDE SEQUENCE [LARGE SCALE GENOMIC DNA]</scope>
    <source>
        <strain evidence="2">cv. TDa95/00328</strain>
    </source>
</reference>